<feature type="transmembrane region" description="Helical" evidence="2">
    <location>
        <begin position="53"/>
        <end position="72"/>
    </location>
</feature>
<accession>A0A1B1RXI8</accession>
<dbReference type="KEGG" id="pll:I858_000975"/>
<keyword evidence="2" id="KW-1133">Transmembrane helix</keyword>
<keyword evidence="2" id="KW-0812">Transmembrane</keyword>
<dbReference type="RefSeq" id="WP_065524227.1">
    <property type="nucleotide sequence ID" value="NZ_CP016540.2"/>
</dbReference>
<feature type="transmembrane region" description="Helical" evidence="2">
    <location>
        <begin position="6"/>
        <end position="23"/>
    </location>
</feature>
<feature type="region of interest" description="Disordered" evidence="1">
    <location>
        <begin position="89"/>
        <end position="119"/>
    </location>
</feature>
<proteinExistence type="predicted"/>
<sequence>MVRIFIFIIFVASAMLAFYFLTTSVNRMKIMTLIGGGAFAAFVGLFMQGALSVYLSIAAIVAISLLGALVYAKVQETNQLKRQQILQEHKNRKSKISAKQTAVVKKPVHEPIGDGTSGMQTIARVREEQKVE</sequence>
<organism evidence="3 4">
    <name type="scientific">Planococcus versutus</name>
    <dbReference type="NCBI Taxonomy" id="1302659"/>
    <lineage>
        <taxon>Bacteria</taxon>
        <taxon>Bacillati</taxon>
        <taxon>Bacillota</taxon>
        <taxon>Bacilli</taxon>
        <taxon>Bacillales</taxon>
        <taxon>Caryophanaceae</taxon>
        <taxon>Planococcus</taxon>
    </lineage>
</organism>
<feature type="transmembrane region" description="Helical" evidence="2">
    <location>
        <begin position="30"/>
        <end position="47"/>
    </location>
</feature>
<evidence type="ECO:0000256" key="2">
    <source>
        <dbReference type="SAM" id="Phobius"/>
    </source>
</evidence>
<protein>
    <submittedName>
        <fullName evidence="3">Uncharacterized protein</fullName>
    </submittedName>
</protein>
<dbReference type="STRING" id="1302659.I858_000975"/>
<gene>
    <name evidence="3" type="ORF">I858_000975</name>
</gene>
<dbReference type="Proteomes" id="UP000053354">
    <property type="component" value="Chromosome"/>
</dbReference>
<evidence type="ECO:0000256" key="1">
    <source>
        <dbReference type="SAM" id="MobiDB-lite"/>
    </source>
</evidence>
<reference evidence="3" key="1">
    <citation type="submission" date="2016-10" db="EMBL/GenBank/DDBJ databases">
        <authorList>
            <person name="See-Too W.S."/>
        </authorList>
    </citation>
    <scope>NUCLEOTIDE SEQUENCE</scope>
    <source>
        <strain evidence="3">L10.15</strain>
    </source>
</reference>
<dbReference type="EMBL" id="CP016540">
    <property type="protein sequence ID" value="ANU25650.1"/>
    <property type="molecule type" value="Genomic_DNA"/>
</dbReference>
<evidence type="ECO:0000313" key="3">
    <source>
        <dbReference type="EMBL" id="ANU25650.1"/>
    </source>
</evidence>
<name>A0A1B1RXI8_9BACL</name>
<keyword evidence="2" id="KW-0472">Membrane</keyword>
<dbReference type="AlphaFoldDB" id="A0A1B1RXI8"/>
<keyword evidence="4" id="KW-1185">Reference proteome</keyword>
<evidence type="ECO:0000313" key="4">
    <source>
        <dbReference type="Proteomes" id="UP000053354"/>
    </source>
</evidence>